<keyword evidence="1" id="KW-0479">Metal-binding</keyword>
<evidence type="ECO:0000256" key="2">
    <source>
        <dbReference type="ARBA" id="ARBA00022771"/>
    </source>
</evidence>
<organism evidence="8 9">
    <name type="scientific">Arachis hypogaea</name>
    <name type="common">Peanut</name>
    <dbReference type="NCBI Taxonomy" id="3818"/>
    <lineage>
        <taxon>Eukaryota</taxon>
        <taxon>Viridiplantae</taxon>
        <taxon>Streptophyta</taxon>
        <taxon>Embryophyta</taxon>
        <taxon>Tracheophyta</taxon>
        <taxon>Spermatophyta</taxon>
        <taxon>Magnoliopsida</taxon>
        <taxon>eudicotyledons</taxon>
        <taxon>Gunneridae</taxon>
        <taxon>Pentapetalae</taxon>
        <taxon>rosids</taxon>
        <taxon>fabids</taxon>
        <taxon>Fabales</taxon>
        <taxon>Fabaceae</taxon>
        <taxon>Papilionoideae</taxon>
        <taxon>50 kb inversion clade</taxon>
        <taxon>dalbergioids sensu lato</taxon>
        <taxon>Dalbergieae</taxon>
        <taxon>Pterocarpus clade</taxon>
        <taxon>Arachis</taxon>
    </lineage>
</organism>
<evidence type="ECO:0000256" key="5">
    <source>
        <dbReference type="SAM" id="Coils"/>
    </source>
</evidence>
<dbReference type="GO" id="GO:0008270">
    <property type="term" value="F:zinc ion binding"/>
    <property type="evidence" value="ECO:0007669"/>
    <property type="project" value="UniProtKB-KW"/>
</dbReference>
<evidence type="ECO:0000313" key="8">
    <source>
        <dbReference type="EMBL" id="RYQ91872.1"/>
    </source>
</evidence>
<proteinExistence type="predicted"/>
<evidence type="ECO:0000256" key="6">
    <source>
        <dbReference type="SAM" id="Phobius"/>
    </source>
</evidence>
<keyword evidence="9" id="KW-1185">Reference proteome</keyword>
<dbReference type="Proteomes" id="UP000289738">
    <property type="component" value="Chromosome B09"/>
</dbReference>
<keyword evidence="2 4" id="KW-0863">Zinc-finger</keyword>
<keyword evidence="6" id="KW-1133">Transmembrane helix</keyword>
<dbReference type="AlphaFoldDB" id="A0A444XQB6"/>
<evidence type="ECO:0000259" key="7">
    <source>
        <dbReference type="PROSITE" id="PS51999"/>
    </source>
</evidence>
<feature type="domain" description="GRF-type" evidence="7">
    <location>
        <begin position="42"/>
        <end position="85"/>
    </location>
</feature>
<dbReference type="PANTHER" id="PTHR33248">
    <property type="entry name" value="ZINC ION-BINDING PROTEIN"/>
    <property type="match status" value="1"/>
</dbReference>
<dbReference type="PROSITE" id="PS51999">
    <property type="entry name" value="ZF_GRF"/>
    <property type="match status" value="1"/>
</dbReference>
<keyword evidence="6" id="KW-0812">Transmembrane</keyword>
<reference evidence="8 9" key="1">
    <citation type="submission" date="2019-01" db="EMBL/GenBank/DDBJ databases">
        <title>Sequencing of cultivated peanut Arachis hypogaea provides insights into genome evolution and oil improvement.</title>
        <authorList>
            <person name="Chen X."/>
        </authorList>
    </citation>
    <scope>NUCLEOTIDE SEQUENCE [LARGE SCALE GENOMIC DNA]</scope>
    <source>
        <strain evidence="9">cv. Fuhuasheng</strain>
        <tissue evidence="8">Leaves</tissue>
    </source>
</reference>
<evidence type="ECO:0000256" key="1">
    <source>
        <dbReference type="ARBA" id="ARBA00022723"/>
    </source>
</evidence>
<dbReference type="InterPro" id="IPR010666">
    <property type="entry name" value="Znf_GRF"/>
</dbReference>
<comment type="caution">
    <text evidence="8">The sequence shown here is derived from an EMBL/GenBank/DDBJ whole genome shotgun (WGS) entry which is preliminary data.</text>
</comment>
<keyword evidence="6" id="KW-0472">Membrane</keyword>
<evidence type="ECO:0000313" key="9">
    <source>
        <dbReference type="Proteomes" id="UP000289738"/>
    </source>
</evidence>
<accession>A0A444XQB6</accession>
<keyword evidence="5" id="KW-0175">Coiled coil</keyword>
<feature type="transmembrane region" description="Helical" evidence="6">
    <location>
        <begin position="146"/>
        <end position="168"/>
    </location>
</feature>
<feature type="coiled-coil region" evidence="5">
    <location>
        <begin position="113"/>
        <end position="140"/>
    </location>
</feature>
<gene>
    <name evidence="8" type="ORF">Ahy_B09g097915</name>
</gene>
<dbReference type="Pfam" id="PF06839">
    <property type="entry name" value="Zn_ribbon_GRF"/>
    <property type="match status" value="1"/>
</dbReference>
<protein>
    <recommendedName>
        <fullName evidence="7">GRF-type domain-containing protein</fullName>
    </recommendedName>
</protein>
<sequence>MVGNGERCASSNLRAGDSWSYSMNSNESIVGRRKKRWVSPKCCCGSDAVLFISGTKSNPNRLFLRCPKFKTVEGCCSFFVWLDDYVSSFNEHFSKTTSKGVLQKNQQQFEGLSDAVDDKVEELEMRLIGLENQLEKSRKKMGESRCLGLGCSIFAFLIGVMVACLFRTTMYAT</sequence>
<name>A0A444XQB6_ARAHY</name>
<dbReference type="EMBL" id="SDMP01000019">
    <property type="protein sequence ID" value="RYQ91872.1"/>
    <property type="molecule type" value="Genomic_DNA"/>
</dbReference>
<keyword evidence="3" id="KW-0862">Zinc</keyword>
<evidence type="ECO:0000256" key="3">
    <source>
        <dbReference type="ARBA" id="ARBA00022833"/>
    </source>
</evidence>
<evidence type="ECO:0000256" key="4">
    <source>
        <dbReference type="PROSITE-ProRule" id="PRU01343"/>
    </source>
</evidence>